<evidence type="ECO:0000256" key="2">
    <source>
        <dbReference type="SAM" id="Phobius"/>
    </source>
</evidence>
<evidence type="ECO:0008006" key="5">
    <source>
        <dbReference type="Google" id="ProtNLM"/>
    </source>
</evidence>
<protein>
    <recommendedName>
        <fullName evidence="5">WAT1-related protein</fullName>
    </recommendedName>
</protein>
<dbReference type="Gramene" id="Kaladp0042s0152.1.v1.1">
    <property type="protein sequence ID" value="Kaladp0042s0152.1.v1.1"/>
    <property type="gene ID" value="Kaladp0042s0152.v1.1"/>
</dbReference>
<keyword evidence="2" id="KW-1133">Transmembrane helix</keyword>
<organism evidence="3 4">
    <name type="scientific">Kalanchoe fedtschenkoi</name>
    <name type="common">Lavender scallops</name>
    <name type="synonym">South American air plant</name>
    <dbReference type="NCBI Taxonomy" id="63787"/>
    <lineage>
        <taxon>Eukaryota</taxon>
        <taxon>Viridiplantae</taxon>
        <taxon>Streptophyta</taxon>
        <taxon>Embryophyta</taxon>
        <taxon>Tracheophyta</taxon>
        <taxon>Spermatophyta</taxon>
        <taxon>Magnoliopsida</taxon>
        <taxon>eudicotyledons</taxon>
        <taxon>Gunneridae</taxon>
        <taxon>Pentapetalae</taxon>
        <taxon>Saxifragales</taxon>
        <taxon>Crassulaceae</taxon>
        <taxon>Kalanchoe</taxon>
    </lineage>
</organism>
<feature type="transmembrane region" description="Helical" evidence="2">
    <location>
        <begin position="16"/>
        <end position="36"/>
    </location>
</feature>
<feature type="region of interest" description="Disordered" evidence="1">
    <location>
        <begin position="64"/>
        <end position="92"/>
    </location>
</feature>
<dbReference type="AlphaFoldDB" id="A0A7N0TRJ2"/>
<keyword evidence="4" id="KW-1185">Reference proteome</keyword>
<evidence type="ECO:0000256" key="1">
    <source>
        <dbReference type="SAM" id="MobiDB-lite"/>
    </source>
</evidence>
<dbReference type="Proteomes" id="UP000594263">
    <property type="component" value="Unplaced"/>
</dbReference>
<keyword evidence="2" id="KW-0472">Membrane</keyword>
<evidence type="ECO:0000313" key="3">
    <source>
        <dbReference type="EnsemblPlants" id="Kaladp0042s0152.1.v1.1"/>
    </source>
</evidence>
<feature type="compositionally biased region" description="Polar residues" evidence="1">
    <location>
        <begin position="65"/>
        <end position="77"/>
    </location>
</feature>
<name>A0A7N0TRJ2_KALFE</name>
<dbReference type="EnsemblPlants" id="Kaladp0042s0152.1.v1.1">
    <property type="protein sequence ID" value="Kaladp0042s0152.1.v1.1"/>
    <property type="gene ID" value="Kaladp0042s0152.v1.1"/>
</dbReference>
<reference evidence="3" key="1">
    <citation type="submission" date="2021-01" db="UniProtKB">
        <authorList>
            <consortium name="EnsemblPlants"/>
        </authorList>
    </citation>
    <scope>IDENTIFICATION</scope>
</reference>
<accession>A0A7N0TRJ2</accession>
<proteinExistence type="predicted"/>
<keyword evidence="2" id="KW-0812">Transmembrane</keyword>
<sequence>MIAVAIMGSFIQAEKIFLGGIVGSVLIVIGLYSVLWGKHEEVIDEKSCGIISDEEIPEAIKHATANGNGNTMSSTMETIEHDEDDVESQKAEAHKLYPSLQMSK</sequence>
<evidence type="ECO:0000313" key="4">
    <source>
        <dbReference type="Proteomes" id="UP000594263"/>
    </source>
</evidence>